<evidence type="ECO:0000256" key="1">
    <source>
        <dbReference type="SAM" id="SignalP"/>
    </source>
</evidence>
<keyword evidence="5" id="KW-1185">Reference proteome</keyword>
<organism evidence="4 5">
    <name type="scientific">Cohnella suwonensis</name>
    <dbReference type="NCBI Taxonomy" id="696072"/>
    <lineage>
        <taxon>Bacteria</taxon>
        <taxon>Bacillati</taxon>
        <taxon>Bacillota</taxon>
        <taxon>Bacilli</taxon>
        <taxon>Bacillales</taxon>
        <taxon>Paenibacillaceae</taxon>
        <taxon>Cohnella</taxon>
    </lineage>
</organism>
<dbReference type="Gene3D" id="6.20.240.60">
    <property type="match status" value="1"/>
</dbReference>
<reference evidence="5" key="1">
    <citation type="journal article" date="2019" name="Int. J. Syst. Evol. Microbiol.">
        <title>The Global Catalogue of Microorganisms (GCM) 10K type strain sequencing project: providing services to taxonomists for standard genome sequencing and annotation.</title>
        <authorList>
            <consortium name="The Broad Institute Genomics Platform"/>
            <consortium name="The Broad Institute Genome Sequencing Center for Infectious Disease"/>
            <person name="Wu L."/>
            <person name="Ma J."/>
        </authorList>
    </citation>
    <scope>NUCLEOTIDE SEQUENCE [LARGE SCALE GENOMIC DNA]</scope>
    <source>
        <strain evidence="5">CCUG 57113</strain>
    </source>
</reference>
<protein>
    <submittedName>
        <fullName evidence="4">Cell wall hydrolase</fullName>
    </submittedName>
</protein>
<gene>
    <name evidence="4" type="ORF">ACFPPD_09800</name>
</gene>
<dbReference type="Pfam" id="PF07486">
    <property type="entry name" value="Hydrolase_2"/>
    <property type="match status" value="1"/>
</dbReference>
<keyword evidence="4" id="KW-0378">Hydrolase</keyword>
<dbReference type="InterPro" id="IPR042047">
    <property type="entry name" value="SleB_dom1"/>
</dbReference>
<evidence type="ECO:0000313" key="4">
    <source>
        <dbReference type="EMBL" id="MFC5469016.1"/>
    </source>
</evidence>
<accession>A0ABW0LUL9</accession>
<feature type="domain" description="Cell wall hydrolase SleB" evidence="2">
    <location>
        <begin position="234"/>
        <end position="332"/>
    </location>
</feature>
<evidence type="ECO:0000259" key="2">
    <source>
        <dbReference type="Pfam" id="PF07486"/>
    </source>
</evidence>
<dbReference type="Gene3D" id="1.10.10.2520">
    <property type="entry name" value="Cell wall hydrolase SleB, domain 1"/>
    <property type="match status" value="1"/>
</dbReference>
<sequence>MLRFHSYIRSRLLIPIVALLLLTSALPTVAAAAKADDGVADNVTIMIDGEKAKLADPVRMKDGRLFLPIASVASLLKAKAKWDQDNEAVTIQSARGDKIVLSNGVPIVYFNDSRYRMDTVPFLDDGRMYIPLRAVAELLHATVKWETETQVAEITQIEPAVVTAEYGLAEIGEQFGVSKAALLKRNGLKAAEEVKEGAKLRVVIPSIFDDEAEPYSKDDYTLLAKIIQVESGYESYEGQLAVANVVLNRVKDPRFPKSIKDVIYSGKQFPAAHNGILQKSVPNASVLRAAKDALNGKNNVKDAVYFYDPRVSKGSFWSGLDTIATIGTHRFAK</sequence>
<dbReference type="InterPro" id="IPR011105">
    <property type="entry name" value="Cell_wall_hydrolase_SleB"/>
</dbReference>
<feature type="domain" description="Copper amine oxidase-like N-terminal" evidence="3">
    <location>
        <begin position="47"/>
        <end position="153"/>
    </location>
</feature>
<name>A0ABW0LUL9_9BACL</name>
<evidence type="ECO:0000259" key="3">
    <source>
        <dbReference type="Pfam" id="PF07833"/>
    </source>
</evidence>
<dbReference type="RefSeq" id="WP_209749147.1">
    <property type="nucleotide sequence ID" value="NZ_JBHSMH010000023.1"/>
</dbReference>
<dbReference type="InterPro" id="IPR012854">
    <property type="entry name" value="Cu_amine_oxidase-like_N"/>
</dbReference>
<evidence type="ECO:0000313" key="5">
    <source>
        <dbReference type="Proteomes" id="UP001596105"/>
    </source>
</evidence>
<dbReference type="SUPFAM" id="SSF55383">
    <property type="entry name" value="Copper amine oxidase, domain N"/>
    <property type="match status" value="1"/>
</dbReference>
<proteinExistence type="predicted"/>
<dbReference type="Pfam" id="PF07833">
    <property type="entry name" value="Cu_amine_oxidN1"/>
    <property type="match status" value="1"/>
</dbReference>
<dbReference type="Gene3D" id="3.30.457.10">
    <property type="entry name" value="Copper amine oxidase-like, N-terminal domain"/>
    <property type="match status" value="1"/>
</dbReference>
<dbReference type="InterPro" id="IPR036582">
    <property type="entry name" value="Mao_N_sf"/>
</dbReference>
<comment type="caution">
    <text evidence="4">The sequence shown here is derived from an EMBL/GenBank/DDBJ whole genome shotgun (WGS) entry which is preliminary data.</text>
</comment>
<keyword evidence="1" id="KW-0732">Signal</keyword>
<dbReference type="GO" id="GO:0016787">
    <property type="term" value="F:hydrolase activity"/>
    <property type="evidence" value="ECO:0007669"/>
    <property type="project" value="UniProtKB-KW"/>
</dbReference>
<feature type="chain" id="PRO_5046635349" evidence="1">
    <location>
        <begin position="31"/>
        <end position="333"/>
    </location>
</feature>
<dbReference type="EMBL" id="JBHSMH010000023">
    <property type="protein sequence ID" value="MFC5469016.1"/>
    <property type="molecule type" value="Genomic_DNA"/>
</dbReference>
<dbReference type="Proteomes" id="UP001596105">
    <property type="component" value="Unassembled WGS sequence"/>
</dbReference>
<feature type="signal peptide" evidence="1">
    <location>
        <begin position="1"/>
        <end position="30"/>
    </location>
</feature>